<comment type="subunit">
    <text evidence="8">Forms a cyclic heterotetrameric complex composed of two molecules of XerC and two molecules of XerD.</text>
</comment>
<sequence>MPRYQPFLSPSTADAGNGTAGPAPASGPPRLLDRVRARMRRLGMARRTEDAYVGWIRRFILANGRRHPDAMGRAEVEAFLTGLAVRGQVAASTQNQALAALLFLYREVLGRELPWMEDIRRAKRPQRLPSVLTMDEVGRVLACMEGRHWLMAALLYGTGMRLMECVRLRIKDVDFGRGEIVVRHGKGGKDRRTVLPQALREVLLAQVDEARRVHARDLEAGFGEVRLPDALARKYPHAARETGWQYLFPASRRSVDPRGGAVRRHHVDEKGLQRAVKAACRQAGLAKPASCHTFRHSFATHLLERGQDIRTVQELLGHKDVATTQIYTHVLGRGASGVRSPLDR</sequence>
<dbReference type="Pfam" id="PF00589">
    <property type="entry name" value="Phage_integrase"/>
    <property type="match status" value="1"/>
</dbReference>
<dbReference type="InterPro" id="IPR050090">
    <property type="entry name" value="Tyrosine_recombinase_XerCD"/>
</dbReference>
<dbReference type="GO" id="GO:0015074">
    <property type="term" value="P:DNA integration"/>
    <property type="evidence" value="ECO:0007669"/>
    <property type="project" value="UniProtKB-KW"/>
</dbReference>
<feature type="region of interest" description="Disordered" evidence="9">
    <location>
        <begin position="1"/>
        <end position="30"/>
    </location>
</feature>
<evidence type="ECO:0000256" key="9">
    <source>
        <dbReference type="SAM" id="MobiDB-lite"/>
    </source>
</evidence>
<evidence type="ECO:0000313" key="12">
    <source>
        <dbReference type="Proteomes" id="UP000462066"/>
    </source>
</evidence>
<keyword evidence="12" id="KW-1185">Reference proteome</keyword>
<evidence type="ECO:0000256" key="4">
    <source>
        <dbReference type="ARBA" id="ARBA00022908"/>
    </source>
</evidence>
<gene>
    <name evidence="11" type="ORF">B1992_13205</name>
</gene>
<comment type="caution">
    <text evidence="11">The sequence shown here is derived from an EMBL/GenBank/DDBJ whole genome shotgun (WGS) entry which is preliminary data.</text>
</comment>
<accession>A0A7V8GKI1</accession>
<evidence type="ECO:0000259" key="10">
    <source>
        <dbReference type="PROSITE" id="PS51898"/>
    </source>
</evidence>
<evidence type="ECO:0000313" key="11">
    <source>
        <dbReference type="EMBL" id="KAF1685076.1"/>
    </source>
</evidence>
<protein>
    <recommendedName>
        <fullName evidence="10">Tyr recombinase domain-containing protein</fullName>
    </recommendedName>
</protein>
<dbReference type="Pfam" id="PF13495">
    <property type="entry name" value="Phage_int_SAM_4"/>
    <property type="match status" value="1"/>
</dbReference>
<dbReference type="Proteomes" id="UP000462066">
    <property type="component" value="Unassembled WGS sequence"/>
</dbReference>
<evidence type="ECO:0000256" key="7">
    <source>
        <dbReference type="ARBA" id="ARBA00037721"/>
    </source>
</evidence>
<name>A0A7V8GKI1_9GAMM</name>
<dbReference type="SUPFAM" id="SSF56349">
    <property type="entry name" value="DNA breaking-rejoining enzymes"/>
    <property type="match status" value="1"/>
</dbReference>
<dbReference type="GO" id="GO:0003677">
    <property type="term" value="F:DNA binding"/>
    <property type="evidence" value="ECO:0007669"/>
    <property type="project" value="UniProtKB-KW"/>
</dbReference>
<dbReference type="InterPro" id="IPR004107">
    <property type="entry name" value="Integrase_SAM-like_N"/>
</dbReference>
<dbReference type="PANTHER" id="PTHR30349">
    <property type="entry name" value="PHAGE INTEGRASE-RELATED"/>
    <property type="match status" value="1"/>
</dbReference>
<keyword evidence="3" id="KW-0963">Cytoplasm</keyword>
<dbReference type="PROSITE" id="PS51898">
    <property type="entry name" value="TYR_RECOMBINASE"/>
    <property type="match status" value="1"/>
</dbReference>
<dbReference type="Gene3D" id="1.10.443.10">
    <property type="entry name" value="Intergrase catalytic core"/>
    <property type="match status" value="1"/>
</dbReference>
<evidence type="ECO:0000256" key="1">
    <source>
        <dbReference type="ARBA" id="ARBA00004496"/>
    </source>
</evidence>
<dbReference type="GO" id="GO:0006310">
    <property type="term" value="P:DNA recombination"/>
    <property type="evidence" value="ECO:0007669"/>
    <property type="project" value="UniProtKB-KW"/>
</dbReference>
<comment type="function">
    <text evidence="7">Site-specific tyrosine recombinase, which acts by catalyzing the cutting and rejoining of the recombining DNA molecules. The XerC-XerD complex is essential to convert dimers of the bacterial chromosome into monomers to permit their segregation at cell division. It also contributes to the segregational stability of plasmids.</text>
</comment>
<evidence type="ECO:0000256" key="2">
    <source>
        <dbReference type="ARBA" id="ARBA00008857"/>
    </source>
</evidence>
<reference evidence="11 12" key="1">
    <citation type="submission" date="2017-10" db="EMBL/GenBank/DDBJ databases">
        <title>Whole genome sequencing of Pseudoxanthomonas broegbernensis DSM 12573(T).</title>
        <authorList>
            <person name="Kumar S."/>
            <person name="Bansal K."/>
            <person name="Kaur A."/>
            <person name="Patil P."/>
            <person name="Sharma S."/>
            <person name="Patil P.B."/>
        </authorList>
    </citation>
    <scope>NUCLEOTIDE SEQUENCE [LARGE SCALE GENOMIC DNA]</scope>
    <source>
        <strain evidence="11 12">DSM 12573</strain>
    </source>
</reference>
<comment type="subcellular location">
    <subcellularLocation>
        <location evidence="1">Cytoplasm</location>
    </subcellularLocation>
</comment>
<dbReference type="Gene3D" id="1.10.150.130">
    <property type="match status" value="1"/>
</dbReference>
<evidence type="ECO:0000256" key="3">
    <source>
        <dbReference type="ARBA" id="ARBA00022490"/>
    </source>
</evidence>
<dbReference type="InterPro" id="IPR011946">
    <property type="entry name" value="Integrase_integron-type"/>
</dbReference>
<dbReference type="FunFam" id="1.10.443.10:FF:000007">
    <property type="entry name" value="Tyrosine recombinase XerC"/>
    <property type="match status" value="1"/>
</dbReference>
<dbReference type="PANTHER" id="PTHR30349:SF64">
    <property type="entry name" value="PROPHAGE INTEGRASE INTD-RELATED"/>
    <property type="match status" value="1"/>
</dbReference>
<keyword evidence="5" id="KW-0238">DNA-binding</keyword>
<dbReference type="InterPro" id="IPR013762">
    <property type="entry name" value="Integrase-like_cat_sf"/>
</dbReference>
<dbReference type="InterPro" id="IPR002104">
    <property type="entry name" value="Integrase_catalytic"/>
</dbReference>
<keyword evidence="6" id="KW-0233">DNA recombination</keyword>
<evidence type="ECO:0000256" key="8">
    <source>
        <dbReference type="ARBA" id="ARBA00038613"/>
    </source>
</evidence>
<dbReference type="NCBIfam" id="TIGR02249">
    <property type="entry name" value="integrase_gron"/>
    <property type="match status" value="1"/>
</dbReference>
<keyword evidence="4" id="KW-0229">DNA integration</keyword>
<dbReference type="InterPro" id="IPR010998">
    <property type="entry name" value="Integrase_recombinase_N"/>
</dbReference>
<feature type="compositionally biased region" description="Low complexity" evidence="9">
    <location>
        <begin position="15"/>
        <end position="30"/>
    </location>
</feature>
<comment type="similarity">
    <text evidence="2">Belongs to the 'phage' integrase family.</text>
</comment>
<evidence type="ECO:0000256" key="6">
    <source>
        <dbReference type="ARBA" id="ARBA00023172"/>
    </source>
</evidence>
<proteinExistence type="inferred from homology"/>
<dbReference type="EMBL" id="MWIP01000017">
    <property type="protein sequence ID" value="KAF1685076.1"/>
    <property type="molecule type" value="Genomic_DNA"/>
</dbReference>
<dbReference type="InterPro" id="IPR011010">
    <property type="entry name" value="DNA_brk_join_enz"/>
</dbReference>
<dbReference type="AlphaFoldDB" id="A0A7V8GKI1"/>
<dbReference type="GO" id="GO:0005737">
    <property type="term" value="C:cytoplasm"/>
    <property type="evidence" value="ECO:0007669"/>
    <property type="project" value="UniProtKB-SubCell"/>
</dbReference>
<organism evidence="11 12">
    <name type="scientific">Pseudoxanthomonas broegbernensis</name>
    <dbReference type="NCBI Taxonomy" id="83619"/>
    <lineage>
        <taxon>Bacteria</taxon>
        <taxon>Pseudomonadati</taxon>
        <taxon>Pseudomonadota</taxon>
        <taxon>Gammaproteobacteria</taxon>
        <taxon>Lysobacterales</taxon>
        <taxon>Lysobacteraceae</taxon>
        <taxon>Pseudoxanthomonas</taxon>
    </lineage>
</organism>
<dbReference type="CDD" id="cd01193">
    <property type="entry name" value="INT_IntI_C"/>
    <property type="match status" value="1"/>
</dbReference>
<feature type="domain" description="Tyr recombinase" evidence="10">
    <location>
        <begin position="127"/>
        <end position="343"/>
    </location>
</feature>
<evidence type="ECO:0000256" key="5">
    <source>
        <dbReference type="ARBA" id="ARBA00023125"/>
    </source>
</evidence>